<dbReference type="EMBL" id="JABANN010000332">
    <property type="protein sequence ID" value="KAF4662059.1"/>
    <property type="molecule type" value="Genomic_DNA"/>
</dbReference>
<feature type="transmembrane region" description="Helical" evidence="7">
    <location>
        <begin position="918"/>
        <end position="939"/>
    </location>
</feature>
<protein>
    <recommendedName>
        <fullName evidence="8">Major facilitator superfamily (MFS) profile domain-containing protein</fullName>
    </recommendedName>
</protein>
<dbReference type="Proteomes" id="UP000572268">
    <property type="component" value="Unassembled WGS sequence"/>
</dbReference>
<feature type="transmembrane region" description="Helical" evidence="7">
    <location>
        <begin position="951"/>
        <end position="973"/>
    </location>
</feature>
<feature type="transmembrane region" description="Helical" evidence="7">
    <location>
        <begin position="1177"/>
        <end position="1195"/>
    </location>
</feature>
<feature type="transmembrane region" description="Helical" evidence="7">
    <location>
        <begin position="606"/>
        <end position="626"/>
    </location>
</feature>
<dbReference type="GO" id="GO:0016020">
    <property type="term" value="C:membrane"/>
    <property type="evidence" value="ECO:0007669"/>
    <property type="project" value="UniProtKB-SubCell"/>
</dbReference>
<reference evidence="11 12" key="1">
    <citation type="submission" date="2020-04" db="EMBL/GenBank/DDBJ databases">
        <title>Perkinsus olseni comparative genomics.</title>
        <authorList>
            <person name="Bogema D.R."/>
        </authorList>
    </citation>
    <scope>NUCLEOTIDE SEQUENCE [LARGE SCALE GENOMIC DNA]</scope>
    <source>
        <strain evidence="9">ATCC PRA-179</strain>
        <strain evidence="10">ATCC PRA-31</strain>
    </source>
</reference>
<feature type="transmembrane region" description="Helical" evidence="7">
    <location>
        <begin position="764"/>
        <end position="785"/>
    </location>
</feature>
<feature type="transmembrane region" description="Helical" evidence="7">
    <location>
        <begin position="668"/>
        <end position="692"/>
    </location>
</feature>
<evidence type="ECO:0000313" key="10">
    <source>
        <dbReference type="EMBL" id="KAF4662059.1"/>
    </source>
</evidence>
<dbReference type="InterPro" id="IPR011701">
    <property type="entry name" value="MFS"/>
</dbReference>
<accession>A0A7J6LEP8</accession>
<keyword evidence="4 7" id="KW-1133">Transmembrane helix</keyword>
<feature type="transmembrane region" description="Helical" evidence="7">
    <location>
        <begin position="1486"/>
        <end position="1505"/>
    </location>
</feature>
<feature type="transmembrane region" description="Helical" evidence="7">
    <location>
        <begin position="1207"/>
        <end position="1229"/>
    </location>
</feature>
<feature type="transmembrane region" description="Helical" evidence="7">
    <location>
        <begin position="820"/>
        <end position="837"/>
    </location>
</feature>
<comment type="subcellular location">
    <subcellularLocation>
        <location evidence="1">Membrane</location>
        <topology evidence="1">Multi-pass membrane protein</topology>
    </subcellularLocation>
</comment>
<feature type="transmembrane region" description="Helical" evidence="7">
    <location>
        <begin position="979"/>
        <end position="1004"/>
    </location>
</feature>
<proteinExistence type="predicted"/>
<comment type="caution">
    <text evidence="9">The sequence shown here is derived from an EMBL/GenBank/DDBJ whole genome shotgun (WGS) entry which is preliminary data.</text>
</comment>
<feature type="region of interest" description="Disordered" evidence="6">
    <location>
        <begin position="1513"/>
        <end position="1540"/>
    </location>
</feature>
<feature type="transmembrane region" description="Helical" evidence="7">
    <location>
        <begin position="1150"/>
        <end position="1170"/>
    </location>
</feature>
<feature type="transmembrane region" description="Helical" evidence="7">
    <location>
        <begin position="857"/>
        <end position="875"/>
    </location>
</feature>
<feature type="transmembrane region" description="Helical" evidence="7">
    <location>
        <begin position="1111"/>
        <end position="1130"/>
    </location>
</feature>
<evidence type="ECO:0000256" key="2">
    <source>
        <dbReference type="ARBA" id="ARBA00022448"/>
    </source>
</evidence>
<dbReference type="PANTHER" id="PTHR23506:SF26">
    <property type="entry name" value="MFS-TYPE TRANSPORTER SLC18B1"/>
    <property type="match status" value="1"/>
</dbReference>
<feature type="region of interest" description="Disordered" evidence="6">
    <location>
        <begin position="308"/>
        <end position="330"/>
    </location>
</feature>
<dbReference type="InterPro" id="IPR020846">
    <property type="entry name" value="MFS_dom"/>
</dbReference>
<feature type="transmembrane region" description="Helical" evidence="7">
    <location>
        <begin position="1357"/>
        <end position="1376"/>
    </location>
</feature>
<dbReference type="PANTHER" id="PTHR23506">
    <property type="entry name" value="GH10249P"/>
    <property type="match status" value="1"/>
</dbReference>
<dbReference type="Proteomes" id="UP000570595">
    <property type="component" value="Unassembled WGS sequence"/>
</dbReference>
<organism evidence="9 11">
    <name type="scientific">Perkinsus olseni</name>
    <name type="common">Perkinsus atlanticus</name>
    <dbReference type="NCBI Taxonomy" id="32597"/>
    <lineage>
        <taxon>Eukaryota</taxon>
        <taxon>Sar</taxon>
        <taxon>Alveolata</taxon>
        <taxon>Perkinsozoa</taxon>
        <taxon>Perkinsea</taxon>
        <taxon>Perkinsida</taxon>
        <taxon>Perkinsidae</taxon>
        <taxon>Perkinsus</taxon>
    </lineage>
</organism>
<feature type="transmembrane region" description="Helical" evidence="7">
    <location>
        <begin position="738"/>
        <end position="758"/>
    </location>
</feature>
<evidence type="ECO:0000256" key="3">
    <source>
        <dbReference type="ARBA" id="ARBA00022692"/>
    </source>
</evidence>
<feature type="transmembrane region" description="Helical" evidence="7">
    <location>
        <begin position="638"/>
        <end position="662"/>
    </location>
</feature>
<evidence type="ECO:0000313" key="9">
    <source>
        <dbReference type="EMBL" id="KAF4657709.1"/>
    </source>
</evidence>
<evidence type="ECO:0000256" key="7">
    <source>
        <dbReference type="SAM" id="Phobius"/>
    </source>
</evidence>
<evidence type="ECO:0000313" key="12">
    <source>
        <dbReference type="Proteomes" id="UP000572268"/>
    </source>
</evidence>
<dbReference type="GO" id="GO:0022857">
    <property type="term" value="F:transmembrane transporter activity"/>
    <property type="evidence" value="ECO:0007669"/>
    <property type="project" value="InterPro"/>
</dbReference>
<evidence type="ECO:0000313" key="11">
    <source>
        <dbReference type="Proteomes" id="UP000570595"/>
    </source>
</evidence>
<gene>
    <name evidence="10" type="ORF">FOL46_005490</name>
    <name evidence="9" type="ORF">FOZ61_006118</name>
</gene>
<dbReference type="OrthoDB" id="446368at2759"/>
<feature type="compositionally biased region" description="Polar residues" evidence="6">
    <location>
        <begin position="1524"/>
        <end position="1540"/>
    </location>
</feature>
<evidence type="ECO:0000256" key="5">
    <source>
        <dbReference type="ARBA" id="ARBA00023136"/>
    </source>
</evidence>
<feature type="transmembrane region" description="Helical" evidence="7">
    <location>
        <begin position="887"/>
        <end position="906"/>
    </location>
</feature>
<feature type="transmembrane region" description="Helical" evidence="7">
    <location>
        <begin position="1316"/>
        <end position="1337"/>
    </location>
</feature>
<name>A0A7J6LEP8_PEROL</name>
<dbReference type="InterPro" id="IPR036259">
    <property type="entry name" value="MFS_trans_sf"/>
</dbReference>
<feature type="domain" description="Major facilitator superfamily (MFS) profile" evidence="8">
    <location>
        <begin position="607"/>
        <end position="1008"/>
    </location>
</feature>
<sequence>MHARPQKAVSSHQADDALPWAIQRLQLFDKYCDDEATKETRASDVEKLKGIYKKFKGGSNSSSLEVDPQSPAGQVAHLYYQLAEATEDGKVVAKVPEWARKMIRKRVTVDSVEIVAFELMCLCMLEKPSEGGSGSEDSDSDTEEGSTLPRAIEERVWFLLERKCGQLSTRQGQLWERVHLASLAACAMALFVKCFLPGSGGGSEASAREAISTVIAKPPPERVLMYGGRAVVAEDEMVEVGRISEGVVVKETVRRRTLEEPYDRLLLLEDLERALHGGYPPDDAPPDQLRVAAAKAAAAASAQNLVGWPGVVDDGEEEEEKERPSPANLSIESEGKYCDFILVHGASALVGEDTIREVLPELPPGQEATLRYFLRGCGVMGDEPIDDNVLQSLVDDAESEGSVEEMGKIGQDFKMSLSDSYRMCGVCGVDCEGSFFICERCGISLHDACRSLIGWDSTNTTEGLCLACSHAQGGSRPRCSLCPCDVARRSVLLPMGDFGYADWCHLLCGLSFDGVSMVKDSEGFLRVLLASAARQGVPRRHQHQCSGCGQPIVRGHAQGAPRRRKKEVQPLLYTVVSCCEHAALEQGTTSTAPMRLTPGQRAKRRWMLVLCQTAYFVTITLLYQMAPFFPVYAKEQLGLTDATIGVVFAFLPCASCIMAPVTGYLLQLLGYFTVLLAGGVFVAIGTLGFGFSKALGGFLAFRAAQGVGAACTYSATSAIMARQASVDDIEKIFAVQELIGNVGFALGPTIGAGLFQIGGFHTSFIVLTIVHFGVMILMMATWVPIPPAPRVPVSDGDGGSEQMSGRKVVGVREVLRMRHILLTVLCSAFVSSAFGFMDPVLSEHFLNVLGDVSPATMGLMFAFPSVTMAVATLLIPKTTALLTKHVTLALGLLVMGASFLTLGPTIKVSSNPWVQQLVALGLAGIGSSWGWVPCMPYMIEGIPPEMGHGAIDMVSALFNGGASLGEALGPILGGSLTGVIGFSPACLSYAVLFLLYGALFWILAPDTSAQDRLLPYTDYDANPGISAARISRRYSTASLLPSPVEPRPALRERTRSMLTGVYAQRSIQVQEFLHWQLLPFAAAMATSEPLLPAEPSTVALTPGQRAKRRRMLVLCQTAYFVTITLLYQMAPFFPVYAKEQLGLTNAWVGVVFAGLPLTSCLLAPLTGYLLQTVGHFAVLLAGGICVAVGTSGFGFSHTLPAFFAFRAIQGAGAACSYSAISAIMARLFPDDIEKVFAAQELIANVGFALGPTIGAGLFQWGGFRMPFVTLAIVHLAVIFTMMITWVPLSQDDAGQHRREQDADADSKKIVGVREVLSMRHVVLTLISTALVCSAFGFMDPVLSSHFLDVLGPVSPSVMGLLFAFPTVTMAIVTPFIPQTTAFLTKRTTIALGLLAMGLFFADLGPAVKVSSNPWVQQLVALGLAGIGSSWGWVPCMPYMIEGVPPGLGHGASDMISALFNGGASFGEALGPLLGGVLTDIIGFPRACLGFSIIFFACGFTFWLTAPDTSLPSTLPSSKMDGQQRRTSSATSNPKKLVNSR</sequence>
<feature type="domain" description="Major facilitator superfamily (MFS) profile" evidence="8">
    <location>
        <begin position="1111"/>
        <end position="1509"/>
    </location>
</feature>
<dbReference type="Pfam" id="PF07690">
    <property type="entry name" value="MFS_1"/>
    <property type="match status" value="2"/>
</dbReference>
<keyword evidence="3 7" id="KW-0812">Transmembrane</keyword>
<feature type="transmembrane region" description="Helical" evidence="7">
    <location>
        <begin position="1267"/>
        <end position="1288"/>
    </location>
</feature>
<feature type="transmembrane region" description="Helical" evidence="7">
    <location>
        <begin position="1413"/>
        <end position="1433"/>
    </location>
</feature>
<evidence type="ECO:0000259" key="8">
    <source>
        <dbReference type="PROSITE" id="PS50850"/>
    </source>
</evidence>
<feature type="transmembrane region" description="Helical" evidence="7">
    <location>
        <begin position="1241"/>
        <end position="1261"/>
    </location>
</feature>
<evidence type="ECO:0000256" key="4">
    <source>
        <dbReference type="ARBA" id="ARBA00022989"/>
    </source>
</evidence>
<keyword evidence="5 7" id="KW-0472">Membrane</keyword>
<dbReference type="CDD" id="cd17325">
    <property type="entry name" value="MFS_MdtG_SLC18_like"/>
    <property type="match status" value="2"/>
</dbReference>
<evidence type="ECO:0000256" key="6">
    <source>
        <dbReference type="SAM" id="MobiDB-lite"/>
    </source>
</evidence>
<dbReference type="SUPFAM" id="SSF103473">
    <property type="entry name" value="MFS general substrate transporter"/>
    <property type="match status" value="2"/>
</dbReference>
<evidence type="ECO:0000256" key="1">
    <source>
        <dbReference type="ARBA" id="ARBA00004141"/>
    </source>
</evidence>
<dbReference type="InterPro" id="IPR050930">
    <property type="entry name" value="MFS_Vesicular_Transporter"/>
</dbReference>
<keyword evidence="2" id="KW-0813">Transport</keyword>
<dbReference type="EMBL" id="JABAHT010000341">
    <property type="protein sequence ID" value="KAF4657709.1"/>
    <property type="molecule type" value="Genomic_DNA"/>
</dbReference>
<dbReference type="PROSITE" id="PS50850">
    <property type="entry name" value="MFS"/>
    <property type="match status" value="2"/>
</dbReference>
<dbReference type="Gene3D" id="1.20.1250.20">
    <property type="entry name" value="MFS general substrate transporter like domains"/>
    <property type="match status" value="3"/>
</dbReference>